<evidence type="ECO:0000256" key="3">
    <source>
        <dbReference type="ARBA" id="ARBA00023295"/>
    </source>
</evidence>
<dbReference type="CDD" id="cd18617">
    <property type="entry name" value="GH43_XynB-like"/>
    <property type="match status" value="1"/>
</dbReference>
<name>A0ABV6B8W2_9GAMM</name>
<feature type="signal peptide" evidence="4">
    <location>
        <begin position="1"/>
        <end position="23"/>
    </location>
</feature>
<evidence type="ECO:0000313" key="7">
    <source>
        <dbReference type="Proteomes" id="UP001589813"/>
    </source>
</evidence>
<dbReference type="InterPro" id="IPR023296">
    <property type="entry name" value="Glyco_hydro_beta-prop_sf"/>
</dbReference>
<evidence type="ECO:0000256" key="1">
    <source>
        <dbReference type="ARBA" id="ARBA00009865"/>
    </source>
</evidence>
<gene>
    <name evidence="6" type="ORF">ACFFJP_03220</name>
</gene>
<evidence type="ECO:0000256" key="2">
    <source>
        <dbReference type="ARBA" id="ARBA00022801"/>
    </source>
</evidence>
<dbReference type="Pfam" id="PF04616">
    <property type="entry name" value="Glyco_hydro_43"/>
    <property type="match status" value="1"/>
</dbReference>
<protein>
    <submittedName>
        <fullName evidence="6">Glycoside hydrolase family 43 protein</fullName>
    </submittedName>
</protein>
<feature type="domain" description="Beta-xylosidase C-terminal Concanavalin A-like" evidence="5">
    <location>
        <begin position="404"/>
        <end position="586"/>
    </location>
</feature>
<dbReference type="PROSITE" id="PS51257">
    <property type="entry name" value="PROKAR_LIPOPROTEIN"/>
    <property type="match status" value="1"/>
</dbReference>
<dbReference type="InterPro" id="IPR041542">
    <property type="entry name" value="GH43_C2"/>
</dbReference>
<organism evidence="6 7">
    <name type="scientific">Rheinheimera tilapiae</name>
    <dbReference type="NCBI Taxonomy" id="875043"/>
    <lineage>
        <taxon>Bacteria</taxon>
        <taxon>Pseudomonadati</taxon>
        <taxon>Pseudomonadota</taxon>
        <taxon>Gammaproteobacteria</taxon>
        <taxon>Chromatiales</taxon>
        <taxon>Chromatiaceae</taxon>
        <taxon>Rheinheimera</taxon>
    </lineage>
</organism>
<keyword evidence="2 6" id="KW-0378">Hydrolase</keyword>
<dbReference type="Gene3D" id="2.60.120.200">
    <property type="match status" value="1"/>
</dbReference>
<reference evidence="6 7" key="1">
    <citation type="submission" date="2024-09" db="EMBL/GenBank/DDBJ databases">
        <authorList>
            <person name="Sun Q."/>
            <person name="Mori K."/>
        </authorList>
    </citation>
    <scope>NUCLEOTIDE SEQUENCE [LARGE SCALE GENOMIC DNA]</scope>
    <source>
        <strain evidence="6 7">KCTC 23315</strain>
    </source>
</reference>
<evidence type="ECO:0000313" key="6">
    <source>
        <dbReference type="EMBL" id="MFC0047300.1"/>
    </source>
</evidence>
<dbReference type="InterPro" id="IPR013320">
    <property type="entry name" value="ConA-like_dom_sf"/>
</dbReference>
<dbReference type="PANTHER" id="PTHR42812">
    <property type="entry name" value="BETA-XYLOSIDASE"/>
    <property type="match status" value="1"/>
</dbReference>
<evidence type="ECO:0000256" key="4">
    <source>
        <dbReference type="SAM" id="SignalP"/>
    </source>
</evidence>
<accession>A0ABV6B8W2</accession>
<comment type="similarity">
    <text evidence="1">Belongs to the glycosyl hydrolase 43 family.</text>
</comment>
<dbReference type="SUPFAM" id="SSF75005">
    <property type="entry name" value="Arabinanase/levansucrase/invertase"/>
    <property type="match status" value="1"/>
</dbReference>
<dbReference type="Proteomes" id="UP001589813">
    <property type="component" value="Unassembled WGS sequence"/>
</dbReference>
<keyword evidence="7" id="KW-1185">Reference proteome</keyword>
<proteinExistence type="inferred from homology"/>
<dbReference type="Gene3D" id="2.115.10.20">
    <property type="entry name" value="Glycosyl hydrolase domain, family 43"/>
    <property type="match status" value="1"/>
</dbReference>
<dbReference type="RefSeq" id="WP_377240463.1">
    <property type="nucleotide sequence ID" value="NZ_JBHLXP010000001.1"/>
</dbReference>
<comment type="caution">
    <text evidence="6">The sequence shown here is derived from an EMBL/GenBank/DDBJ whole genome shotgun (WGS) entry which is preliminary data.</text>
</comment>
<evidence type="ECO:0000259" key="5">
    <source>
        <dbReference type="Pfam" id="PF17851"/>
    </source>
</evidence>
<dbReference type="EMBL" id="JBHLXP010000001">
    <property type="protein sequence ID" value="MFC0047300.1"/>
    <property type="molecule type" value="Genomic_DNA"/>
</dbReference>
<dbReference type="SUPFAM" id="SSF49899">
    <property type="entry name" value="Concanavalin A-like lectins/glucanases"/>
    <property type="match status" value="1"/>
</dbReference>
<dbReference type="PANTHER" id="PTHR42812:SF12">
    <property type="entry name" value="BETA-XYLOSIDASE-RELATED"/>
    <property type="match status" value="1"/>
</dbReference>
<sequence length="603" mass="66232">MNLTLKFTSAALLGLGLCACQDAKVAAPAATATPVVQALPAAAFDWFSYEGRDPQFVPPVTAGTYQNPVLAGYFPDPTITKRTNADGSEDFYMAVSSFVMTPGLPILHSKDLVNWQLIGHALERNSQFDMRGQQISQGIYAPTIRYHDGVFYLINTTVATQTTKGGNFIMTATDPAGPWSDPIWLPEVPGIDPDIFFDDDGKVYITHNAEAPGEALYEGHRAIWMWQYDPVQKAVLKDSKKLLVNGGVDLAKKPIWIEAPHLIKHNGWYYLICAEGGTADQHSEVVFRSKSLNEPFVPWEKNPILTQRDLAPNRPDPVTTAGHADFVQLADGSWWAVFLATRAYDEQYFNAGRETFLLPVSWQDGWPMILPQGEVIPMRPALPASLAGKMPKVADPLTGNFSWRDEFTAATLSKHWYQLREHSKARFTLDGQQLNLKPAATLATMEQPAFVARRQQHLHYDASTALTVPAAGSSAGIAAFQNEQYHYYLGLRHHPDGAEIFLEQAAGAAPQQMLSQVVKGSQQQIQLKISGDKGEVRFFYALGGVGGDHAKADWQPLTSPQGAVFDGKILSTQVAKGFVGTMLGMHSRLEPAVMQTVPATDKP</sequence>
<keyword evidence="4" id="KW-0732">Signal</keyword>
<keyword evidence="3" id="KW-0326">Glycosidase</keyword>
<feature type="chain" id="PRO_5047263003" evidence="4">
    <location>
        <begin position="24"/>
        <end position="603"/>
    </location>
</feature>
<dbReference type="GO" id="GO:0016787">
    <property type="term" value="F:hydrolase activity"/>
    <property type="evidence" value="ECO:0007669"/>
    <property type="project" value="UniProtKB-KW"/>
</dbReference>
<dbReference type="InterPro" id="IPR051795">
    <property type="entry name" value="Glycosyl_Hydrlase_43"/>
</dbReference>
<dbReference type="Pfam" id="PF17851">
    <property type="entry name" value="GH43_C2"/>
    <property type="match status" value="1"/>
</dbReference>
<dbReference type="InterPro" id="IPR006710">
    <property type="entry name" value="Glyco_hydro_43"/>
</dbReference>